<keyword evidence="5" id="KW-1185">Reference proteome</keyword>
<evidence type="ECO:0008006" key="6">
    <source>
        <dbReference type="Google" id="ProtNLM"/>
    </source>
</evidence>
<dbReference type="AlphaFoldDB" id="A0A9P6WDY9"/>
<evidence type="ECO:0000256" key="1">
    <source>
        <dbReference type="ARBA" id="ARBA00010381"/>
    </source>
</evidence>
<dbReference type="OrthoDB" id="2746at2759"/>
<feature type="region of interest" description="Disordered" evidence="3">
    <location>
        <begin position="74"/>
        <end position="104"/>
    </location>
</feature>
<evidence type="ECO:0000313" key="5">
    <source>
        <dbReference type="Proteomes" id="UP000750334"/>
    </source>
</evidence>
<dbReference type="GO" id="GO:0007059">
    <property type="term" value="P:chromosome segregation"/>
    <property type="evidence" value="ECO:0007669"/>
    <property type="project" value="UniProtKB-KW"/>
</dbReference>
<accession>A0A9P6WDY9</accession>
<protein>
    <recommendedName>
        <fullName evidence="6">MIP18 family-like domain-containing protein</fullName>
    </recommendedName>
</protein>
<organism evidence="4 5">
    <name type="scientific">Maudiozyma exigua</name>
    <name type="common">Yeast</name>
    <name type="synonym">Kazachstania exigua</name>
    <dbReference type="NCBI Taxonomy" id="34358"/>
    <lineage>
        <taxon>Eukaryota</taxon>
        <taxon>Fungi</taxon>
        <taxon>Dikarya</taxon>
        <taxon>Ascomycota</taxon>
        <taxon>Saccharomycotina</taxon>
        <taxon>Saccharomycetes</taxon>
        <taxon>Saccharomycetales</taxon>
        <taxon>Saccharomycetaceae</taxon>
        <taxon>Maudiozyma</taxon>
    </lineage>
</organism>
<dbReference type="Gene3D" id="3.30.300.130">
    <property type="entry name" value="Fe-S cluster assembly (FSCA)"/>
    <property type="match status" value="1"/>
</dbReference>
<dbReference type="SUPFAM" id="SSF117916">
    <property type="entry name" value="Fe-S cluster assembly (FSCA) domain-like"/>
    <property type="match status" value="1"/>
</dbReference>
<dbReference type="GO" id="GO:0051604">
    <property type="term" value="P:protein maturation"/>
    <property type="evidence" value="ECO:0007669"/>
    <property type="project" value="InterPro"/>
</dbReference>
<dbReference type="Gene3D" id="6.10.250.1280">
    <property type="match status" value="1"/>
</dbReference>
<dbReference type="PANTHER" id="PTHR12377:SF0">
    <property type="entry name" value="CYTOSOLIC IRON-SULFUR ASSEMBLY COMPONENT 2B"/>
    <property type="match status" value="1"/>
</dbReference>
<proteinExistence type="inferred from homology"/>
<comment type="similarity">
    <text evidence="1">Belongs to the MIP18 family.</text>
</comment>
<comment type="caution">
    <text evidence="4">The sequence shown here is derived from an EMBL/GenBank/DDBJ whole genome shotgun (WGS) entry which is preliminary data.</text>
</comment>
<dbReference type="InterPro" id="IPR039796">
    <property type="entry name" value="MIP18"/>
</dbReference>
<dbReference type="Proteomes" id="UP000750334">
    <property type="component" value="Unassembled WGS sequence"/>
</dbReference>
<gene>
    <name evidence="4" type="ORF">C6P45_000981</name>
</gene>
<dbReference type="PANTHER" id="PTHR12377">
    <property type="entry name" value="CYTOSOLIC IRON-SULFUR ASSEMBLY COMPONENT 2B-RELATED"/>
    <property type="match status" value="1"/>
</dbReference>
<reference evidence="4 5" key="1">
    <citation type="submission" date="2020-11" db="EMBL/GenBank/DDBJ databases">
        <title>Kefir isolates.</title>
        <authorList>
            <person name="Marcisauskas S."/>
            <person name="Kim Y."/>
            <person name="Blasche S."/>
        </authorList>
    </citation>
    <scope>NUCLEOTIDE SEQUENCE [LARGE SCALE GENOMIC DNA]</scope>
    <source>
        <strain evidence="4 5">OG2</strain>
    </source>
</reference>
<evidence type="ECO:0000313" key="4">
    <source>
        <dbReference type="EMBL" id="KAG0671217.1"/>
    </source>
</evidence>
<dbReference type="FunFam" id="3.30.300.130:FF:000004">
    <property type="entry name" value="cytosolic iron-sulfur assembly component 2A"/>
    <property type="match status" value="1"/>
</dbReference>
<dbReference type="EMBL" id="PUHR01000014">
    <property type="protein sequence ID" value="KAG0671217.1"/>
    <property type="molecule type" value="Genomic_DNA"/>
</dbReference>
<dbReference type="InterPro" id="IPR034904">
    <property type="entry name" value="FSCA_dom_sf"/>
</dbReference>
<evidence type="ECO:0000256" key="2">
    <source>
        <dbReference type="ARBA" id="ARBA00022829"/>
    </source>
</evidence>
<evidence type="ECO:0000256" key="3">
    <source>
        <dbReference type="SAM" id="MobiDB-lite"/>
    </source>
</evidence>
<keyword evidence="2" id="KW-0159">Chromosome partition</keyword>
<name>A0A9P6WDY9_MAUEX</name>
<sequence>MSDYLNENPDVIDVDELPSRKEDSNELFENFGSKEAIERKKLLLKIDHSPKSQVLHDIELLDKLLLLNNTPDLISDTESLPSENDSDTNEFQIRGSEDSNITDEYADEPADPVDVQEIYDLTAHICDPEHPLTLGQLSIVNMPDIEVHDDGNPNHLAQIVIRITPTITHCSLATLIGLGIRVRLERALPPRFRITILVKKGTHNSEQQVNKQLNDKERVAAACENEQLLGVVSKMLQTCK</sequence>